<name>A0A5C8KU30_9GAMM</name>
<feature type="domain" description="tRNA/rRNA methyltransferase SpoU type" evidence="4">
    <location>
        <begin position="106"/>
        <end position="205"/>
    </location>
</feature>
<accession>A0A5C8KU30</accession>
<dbReference type="RefSeq" id="WP_147890856.1">
    <property type="nucleotide sequence ID" value="NZ_VRTS01000002.1"/>
</dbReference>
<protein>
    <submittedName>
        <fullName evidence="5">RNA methyltransferase</fullName>
    </submittedName>
</protein>
<evidence type="ECO:0000256" key="2">
    <source>
        <dbReference type="ARBA" id="ARBA00022679"/>
    </source>
</evidence>
<dbReference type="InterPro" id="IPR004441">
    <property type="entry name" value="rRNA_MeTrfase_TrmH"/>
</dbReference>
<dbReference type="AlphaFoldDB" id="A0A5C8KU30"/>
<keyword evidence="2" id="KW-0808">Transferase</keyword>
<dbReference type="Pfam" id="PF00588">
    <property type="entry name" value="SpoU_methylase"/>
    <property type="match status" value="1"/>
</dbReference>
<dbReference type="GO" id="GO:0032259">
    <property type="term" value="P:methylation"/>
    <property type="evidence" value="ECO:0007669"/>
    <property type="project" value="UniProtKB-KW"/>
</dbReference>
<dbReference type="OrthoDB" id="9794400at2"/>
<dbReference type="Gene3D" id="3.40.1280.10">
    <property type="match status" value="1"/>
</dbReference>
<dbReference type="GO" id="GO:0003723">
    <property type="term" value="F:RNA binding"/>
    <property type="evidence" value="ECO:0007669"/>
    <property type="project" value="InterPro"/>
</dbReference>
<sequence>MTLRRRRRDADDATDYAGPMAIPETPTDPDRVIAPGTSPRRGRAGDANALWRYERQRRANLRAAPAPYRWHWCWTGSAPISTCLRSSAAPRPSGRIRCTSSTSVPSTRRGKGAFKHVPARFHADFEGCRDALLEDGFGLVALDPYAGIELPEAELPERCAFILGNESEGLSEAVRADAHVARVAIPRIGSLDSLNVAVAASVALYEFACRRRR</sequence>
<keyword evidence="1 5" id="KW-0489">Methyltransferase</keyword>
<dbReference type="InterPro" id="IPR029028">
    <property type="entry name" value="Alpha/beta_knot_MTases"/>
</dbReference>
<dbReference type="PANTHER" id="PTHR46429:SF2">
    <property type="entry name" value="TRNA_RRNA METHYLTRANSFERASE"/>
    <property type="match status" value="1"/>
</dbReference>
<dbReference type="Proteomes" id="UP000321248">
    <property type="component" value="Unassembled WGS sequence"/>
</dbReference>
<evidence type="ECO:0000313" key="5">
    <source>
        <dbReference type="EMBL" id="TXK64936.1"/>
    </source>
</evidence>
<evidence type="ECO:0000256" key="1">
    <source>
        <dbReference type="ARBA" id="ARBA00022603"/>
    </source>
</evidence>
<evidence type="ECO:0000256" key="3">
    <source>
        <dbReference type="SAM" id="MobiDB-lite"/>
    </source>
</evidence>
<gene>
    <name evidence="5" type="ORF">FU658_03705</name>
</gene>
<feature type="region of interest" description="Disordered" evidence="3">
    <location>
        <begin position="1"/>
        <end position="45"/>
    </location>
</feature>
<proteinExistence type="predicted"/>
<dbReference type="PANTHER" id="PTHR46429">
    <property type="entry name" value="23S RRNA (GUANOSINE-2'-O-)-METHYLTRANSFERASE RLMB"/>
    <property type="match status" value="1"/>
</dbReference>
<evidence type="ECO:0000313" key="6">
    <source>
        <dbReference type="Proteomes" id="UP000321248"/>
    </source>
</evidence>
<dbReference type="SUPFAM" id="SSF75217">
    <property type="entry name" value="alpha/beta knot"/>
    <property type="match status" value="1"/>
</dbReference>
<dbReference type="InterPro" id="IPR001537">
    <property type="entry name" value="SpoU_MeTrfase"/>
</dbReference>
<evidence type="ECO:0000259" key="4">
    <source>
        <dbReference type="Pfam" id="PF00588"/>
    </source>
</evidence>
<dbReference type="GO" id="GO:0008173">
    <property type="term" value="F:RNA methyltransferase activity"/>
    <property type="evidence" value="ECO:0007669"/>
    <property type="project" value="InterPro"/>
</dbReference>
<dbReference type="InterPro" id="IPR029026">
    <property type="entry name" value="tRNA_m1G_MTases_N"/>
</dbReference>
<keyword evidence="6" id="KW-1185">Reference proteome</keyword>
<dbReference type="GO" id="GO:0005829">
    <property type="term" value="C:cytosol"/>
    <property type="evidence" value="ECO:0007669"/>
    <property type="project" value="TreeGrafter"/>
</dbReference>
<reference evidence="5 6" key="1">
    <citation type="submission" date="2019-08" db="EMBL/GenBank/DDBJ databases">
        <authorList>
            <person name="Karlyshev A.V."/>
        </authorList>
    </citation>
    <scope>NUCLEOTIDE SEQUENCE [LARGE SCALE GENOMIC DNA]</scope>
    <source>
        <strain evidence="5 6">Alg18-2.2</strain>
    </source>
</reference>
<comment type="caution">
    <text evidence="5">The sequence shown here is derived from an EMBL/GenBank/DDBJ whole genome shotgun (WGS) entry which is preliminary data.</text>
</comment>
<organism evidence="5 6">
    <name type="scientific">Alkalisalibacterium limincola</name>
    <dbReference type="NCBI Taxonomy" id="2699169"/>
    <lineage>
        <taxon>Bacteria</taxon>
        <taxon>Pseudomonadati</taxon>
        <taxon>Pseudomonadota</taxon>
        <taxon>Gammaproteobacteria</taxon>
        <taxon>Lysobacterales</taxon>
        <taxon>Lysobacteraceae</taxon>
        <taxon>Alkalisalibacterium</taxon>
    </lineage>
</organism>
<dbReference type="GO" id="GO:0006396">
    <property type="term" value="P:RNA processing"/>
    <property type="evidence" value="ECO:0007669"/>
    <property type="project" value="InterPro"/>
</dbReference>
<dbReference type="EMBL" id="VRTS01000002">
    <property type="protein sequence ID" value="TXK64936.1"/>
    <property type="molecule type" value="Genomic_DNA"/>
</dbReference>